<feature type="transmembrane region" description="Helical" evidence="19">
    <location>
        <begin position="177"/>
        <end position="200"/>
    </location>
</feature>
<comment type="pathway">
    <text evidence="3 19">Cofactor biosynthesis; adenosylcobalamin biosynthesis; adenosylcobalamin from cob(II)yrinate a,c-diamide: step 7/7.</text>
</comment>
<evidence type="ECO:0000256" key="4">
    <source>
        <dbReference type="ARBA" id="ARBA00010561"/>
    </source>
</evidence>
<evidence type="ECO:0000256" key="16">
    <source>
        <dbReference type="ARBA" id="ARBA00032853"/>
    </source>
</evidence>
<comment type="subcellular location">
    <subcellularLocation>
        <location evidence="2 19">Cell membrane</location>
        <topology evidence="2 19">Multi-pass membrane protein</topology>
    </subcellularLocation>
</comment>
<keyword evidence="9 19" id="KW-0808">Transferase</keyword>
<dbReference type="InterPro" id="IPR003805">
    <property type="entry name" value="CobS"/>
</dbReference>
<evidence type="ECO:0000256" key="5">
    <source>
        <dbReference type="ARBA" id="ARBA00013200"/>
    </source>
</evidence>
<comment type="catalytic activity">
    <reaction evidence="18 19">
        <text>alpha-ribazole 5'-phosphate + adenosylcob(III)inamide-GDP = adenosylcob(III)alamin 5'-phosphate + GMP + H(+)</text>
        <dbReference type="Rhea" id="RHEA:23560"/>
        <dbReference type="ChEBI" id="CHEBI:15378"/>
        <dbReference type="ChEBI" id="CHEBI:57918"/>
        <dbReference type="ChEBI" id="CHEBI:58115"/>
        <dbReference type="ChEBI" id="CHEBI:60487"/>
        <dbReference type="ChEBI" id="CHEBI:60493"/>
        <dbReference type="EC" id="2.7.8.26"/>
    </reaction>
</comment>
<dbReference type="EC" id="2.7.8.26" evidence="5 19"/>
<evidence type="ECO:0000256" key="14">
    <source>
        <dbReference type="ARBA" id="ARBA00025228"/>
    </source>
</evidence>
<evidence type="ECO:0000256" key="6">
    <source>
        <dbReference type="ARBA" id="ARBA00015850"/>
    </source>
</evidence>
<evidence type="ECO:0000256" key="12">
    <source>
        <dbReference type="ARBA" id="ARBA00022989"/>
    </source>
</evidence>
<evidence type="ECO:0000313" key="21">
    <source>
        <dbReference type="Proteomes" id="UP001251085"/>
    </source>
</evidence>
<dbReference type="NCBIfam" id="TIGR00317">
    <property type="entry name" value="cobS"/>
    <property type="match status" value="1"/>
</dbReference>
<evidence type="ECO:0000256" key="7">
    <source>
        <dbReference type="ARBA" id="ARBA00022475"/>
    </source>
</evidence>
<dbReference type="RefSeq" id="WP_311760485.1">
    <property type="nucleotide sequence ID" value="NZ_JAVRQI010000012.1"/>
</dbReference>
<proteinExistence type="inferred from homology"/>
<evidence type="ECO:0000256" key="9">
    <source>
        <dbReference type="ARBA" id="ARBA00022679"/>
    </source>
</evidence>
<organism evidence="20 21">
    <name type="scientific">Paracoccus broussonetiae</name>
    <dbReference type="NCBI Taxonomy" id="3075834"/>
    <lineage>
        <taxon>Bacteria</taxon>
        <taxon>Pseudomonadati</taxon>
        <taxon>Pseudomonadota</taxon>
        <taxon>Alphaproteobacteria</taxon>
        <taxon>Rhodobacterales</taxon>
        <taxon>Paracoccaceae</taxon>
        <taxon>Paracoccus</taxon>
    </lineage>
</organism>
<comment type="function">
    <text evidence="14 19">Joins adenosylcobinamide-GDP and alpha-ribazole to generate adenosylcobalamin (Ado-cobalamin). Also synthesizes adenosylcobalamin 5'-phosphate from adenosylcobinamide-GDP and alpha-ribazole 5'-phosphate.</text>
</comment>
<dbReference type="EMBL" id="JAVRQI010000012">
    <property type="protein sequence ID" value="MDT1063398.1"/>
    <property type="molecule type" value="Genomic_DNA"/>
</dbReference>
<sequence>MADRRSEALTALVWLTRLPVMRLLPDPLPSLSACAWAFPLAGLAVALPAALLLHAALGLGMSPLIAAILAVALLIRLTGALHEDGLADYADGCGGPTKERRLEIMRDSRIGSYGVLALVLMLGLRVAALAQLGQAAPLLAAGALVAAAVLSRAGMAVALAAMVPARPDGLGRSAGRVTARGATCAVALALALLICCAWLAGMTPTAILLAPLVCAAAQALLARHARRLLGGQTGDVLGAIQQMGEGATLLALVVAA</sequence>
<feature type="transmembrane region" description="Helical" evidence="19">
    <location>
        <begin position="53"/>
        <end position="75"/>
    </location>
</feature>
<evidence type="ECO:0000256" key="18">
    <source>
        <dbReference type="ARBA" id="ARBA00049504"/>
    </source>
</evidence>
<evidence type="ECO:0000256" key="15">
    <source>
        <dbReference type="ARBA" id="ARBA00032605"/>
    </source>
</evidence>
<dbReference type="Proteomes" id="UP001251085">
    <property type="component" value="Unassembled WGS sequence"/>
</dbReference>
<evidence type="ECO:0000256" key="2">
    <source>
        <dbReference type="ARBA" id="ARBA00004651"/>
    </source>
</evidence>
<accession>A0ABU3EGN5</accession>
<keyword evidence="13 19" id="KW-0472">Membrane</keyword>
<feature type="transmembrane region" description="Helical" evidence="19">
    <location>
        <begin position="110"/>
        <end position="132"/>
    </location>
</feature>
<evidence type="ECO:0000256" key="1">
    <source>
        <dbReference type="ARBA" id="ARBA00001946"/>
    </source>
</evidence>
<keyword evidence="11 19" id="KW-0460">Magnesium</keyword>
<comment type="caution">
    <text evidence="20">The sequence shown here is derived from an EMBL/GenBank/DDBJ whole genome shotgun (WGS) entry which is preliminary data.</text>
</comment>
<evidence type="ECO:0000313" key="20">
    <source>
        <dbReference type="EMBL" id="MDT1063398.1"/>
    </source>
</evidence>
<feature type="transmembrane region" description="Helical" evidence="19">
    <location>
        <begin position="138"/>
        <end position="165"/>
    </location>
</feature>
<dbReference type="HAMAP" id="MF_00719">
    <property type="entry name" value="CobS"/>
    <property type="match status" value="1"/>
</dbReference>
<protein>
    <recommendedName>
        <fullName evidence="6 19">Adenosylcobinamide-GDP ribazoletransferase</fullName>
        <ecNumber evidence="5 19">2.7.8.26</ecNumber>
    </recommendedName>
    <alternativeName>
        <fullName evidence="16 19">Cobalamin synthase</fullName>
    </alternativeName>
    <alternativeName>
        <fullName evidence="15 19">Cobalamin-5'-phosphate synthase</fullName>
    </alternativeName>
</protein>
<dbReference type="PANTHER" id="PTHR34148">
    <property type="entry name" value="ADENOSYLCOBINAMIDE-GDP RIBAZOLETRANSFERASE"/>
    <property type="match status" value="1"/>
</dbReference>
<keyword evidence="7 19" id="KW-1003">Cell membrane</keyword>
<gene>
    <name evidence="19 20" type="primary">cobS</name>
    <name evidence="20" type="ORF">RM190_16105</name>
</gene>
<comment type="catalytic activity">
    <reaction evidence="17 19">
        <text>alpha-ribazole + adenosylcob(III)inamide-GDP = adenosylcob(III)alamin + GMP + H(+)</text>
        <dbReference type="Rhea" id="RHEA:16049"/>
        <dbReference type="ChEBI" id="CHEBI:10329"/>
        <dbReference type="ChEBI" id="CHEBI:15378"/>
        <dbReference type="ChEBI" id="CHEBI:18408"/>
        <dbReference type="ChEBI" id="CHEBI:58115"/>
        <dbReference type="ChEBI" id="CHEBI:60487"/>
        <dbReference type="EC" id="2.7.8.26"/>
    </reaction>
</comment>
<evidence type="ECO:0000256" key="19">
    <source>
        <dbReference type="HAMAP-Rule" id="MF_00719"/>
    </source>
</evidence>
<evidence type="ECO:0000256" key="10">
    <source>
        <dbReference type="ARBA" id="ARBA00022692"/>
    </source>
</evidence>
<evidence type="ECO:0000256" key="8">
    <source>
        <dbReference type="ARBA" id="ARBA00022573"/>
    </source>
</evidence>
<dbReference type="Pfam" id="PF02654">
    <property type="entry name" value="CobS"/>
    <property type="match status" value="1"/>
</dbReference>
<evidence type="ECO:0000256" key="13">
    <source>
        <dbReference type="ARBA" id="ARBA00023136"/>
    </source>
</evidence>
<name>A0ABU3EGN5_9RHOB</name>
<comment type="cofactor">
    <cofactor evidence="1 19">
        <name>Mg(2+)</name>
        <dbReference type="ChEBI" id="CHEBI:18420"/>
    </cofactor>
</comment>
<evidence type="ECO:0000256" key="11">
    <source>
        <dbReference type="ARBA" id="ARBA00022842"/>
    </source>
</evidence>
<feature type="transmembrane region" description="Helical" evidence="19">
    <location>
        <begin position="206"/>
        <end position="222"/>
    </location>
</feature>
<keyword evidence="21" id="KW-1185">Reference proteome</keyword>
<keyword evidence="10 19" id="KW-0812">Transmembrane</keyword>
<keyword evidence="12 19" id="KW-1133">Transmembrane helix</keyword>
<dbReference type="PANTHER" id="PTHR34148:SF1">
    <property type="entry name" value="ADENOSYLCOBINAMIDE-GDP RIBAZOLETRANSFERASE"/>
    <property type="match status" value="1"/>
</dbReference>
<keyword evidence="8 19" id="KW-0169">Cobalamin biosynthesis</keyword>
<dbReference type="GO" id="GO:0051073">
    <property type="term" value="F:adenosylcobinamide-GDP ribazoletransferase activity"/>
    <property type="evidence" value="ECO:0007669"/>
    <property type="project" value="UniProtKB-EC"/>
</dbReference>
<reference evidence="21" key="1">
    <citation type="submission" date="2023-07" db="EMBL/GenBank/DDBJ databases">
        <title>Characterization of two Paracoccaceae strains isolated from Phycosphere and proposal of Xinfangfangia lacusdiani sp. nov.</title>
        <authorList>
            <person name="Deng Y."/>
            <person name="Zhang Y.Q."/>
        </authorList>
    </citation>
    <scope>NUCLEOTIDE SEQUENCE [LARGE SCALE GENOMIC DNA]</scope>
    <source>
        <strain evidence="21">CPCC 101403</strain>
    </source>
</reference>
<evidence type="ECO:0000256" key="17">
    <source>
        <dbReference type="ARBA" id="ARBA00048623"/>
    </source>
</evidence>
<evidence type="ECO:0000256" key="3">
    <source>
        <dbReference type="ARBA" id="ARBA00004663"/>
    </source>
</evidence>
<comment type="similarity">
    <text evidence="4 19">Belongs to the CobS family.</text>
</comment>